<keyword evidence="1" id="KW-1133">Transmembrane helix</keyword>
<gene>
    <name evidence="2" type="ORF">TSUD_371750</name>
</gene>
<dbReference type="EMBL" id="DF974318">
    <property type="protein sequence ID" value="GAU47476.1"/>
    <property type="molecule type" value="Genomic_DNA"/>
</dbReference>
<proteinExistence type="predicted"/>
<keyword evidence="3" id="KW-1185">Reference proteome</keyword>
<dbReference type="AlphaFoldDB" id="A0A2Z6NV92"/>
<organism evidence="2 3">
    <name type="scientific">Trifolium subterraneum</name>
    <name type="common">Subterranean clover</name>
    <dbReference type="NCBI Taxonomy" id="3900"/>
    <lineage>
        <taxon>Eukaryota</taxon>
        <taxon>Viridiplantae</taxon>
        <taxon>Streptophyta</taxon>
        <taxon>Embryophyta</taxon>
        <taxon>Tracheophyta</taxon>
        <taxon>Spermatophyta</taxon>
        <taxon>Magnoliopsida</taxon>
        <taxon>eudicotyledons</taxon>
        <taxon>Gunneridae</taxon>
        <taxon>Pentapetalae</taxon>
        <taxon>rosids</taxon>
        <taxon>fabids</taxon>
        <taxon>Fabales</taxon>
        <taxon>Fabaceae</taxon>
        <taxon>Papilionoideae</taxon>
        <taxon>50 kb inversion clade</taxon>
        <taxon>NPAAA clade</taxon>
        <taxon>Hologalegina</taxon>
        <taxon>IRL clade</taxon>
        <taxon>Trifolieae</taxon>
        <taxon>Trifolium</taxon>
    </lineage>
</organism>
<reference evidence="3" key="1">
    <citation type="journal article" date="2017" name="Front. Plant Sci.">
        <title>Climate Clever Clovers: New Paradigm to Reduce the Environmental Footprint of Ruminants by Breeding Low Methanogenic Forages Utilizing Haplotype Variation.</title>
        <authorList>
            <person name="Kaur P."/>
            <person name="Appels R."/>
            <person name="Bayer P.E."/>
            <person name="Keeble-Gagnere G."/>
            <person name="Wang J."/>
            <person name="Hirakawa H."/>
            <person name="Shirasawa K."/>
            <person name="Vercoe P."/>
            <person name="Stefanova K."/>
            <person name="Durmic Z."/>
            <person name="Nichols P."/>
            <person name="Revell C."/>
            <person name="Isobe S.N."/>
            <person name="Edwards D."/>
            <person name="Erskine W."/>
        </authorList>
    </citation>
    <scope>NUCLEOTIDE SEQUENCE [LARGE SCALE GENOMIC DNA]</scope>
    <source>
        <strain evidence="3">cv. Daliak</strain>
    </source>
</reference>
<name>A0A2Z6NV92_TRISU</name>
<evidence type="ECO:0000313" key="3">
    <source>
        <dbReference type="Proteomes" id="UP000242715"/>
    </source>
</evidence>
<keyword evidence="1" id="KW-0472">Membrane</keyword>
<keyword evidence="1" id="KW-0812">Transmembrane</keyword>
<dbReference type="Proteomes" id="UP000242715">
    <property type="component" value="Unassembled WGS sequence"/>
</dbReference>
<feature type="transmembrane region" description="Helical" evidence="1">
    <location>
        <begin position="16"/>
        <end position="34"/>
    </location>
</feature>
<accession>A0A2Z6NV92</accession>
<evidence type="ECO:0000256" key="1">
    <source>
        <dbReference type="SAM" id="Phobius"/>
    </source>
</evidence>
<sequence>MIVGMETEATLSGRTLIFQIPVYIIILIFLLGVIDRFGLMISDQAPFGAPYDLDMDGRPSSQQIPEPQPEMVMPLHFAEPLSSTFVDPYAIPDTSQAFAPTLELETSSAEDYDSSDWVFDSPGDDGDGSDHTLTSDCDGLCGVGKGGYCGCH</sequence>
<protein>
    <submittedName>
        <fullName evidence="2">Uncharacterized protein</fullName>
    </submittedName>
</protein>
<evidence type="ECO:0000313" key="2">
    <source>
        <dbReference type="EMBL" id="GAU47476.1"/>
    </source>
</evidence>